<gene>
    <name evidence="1" type="ORF">DWX70_00945</name>
</gene>
<dbReference type="InterPro" id="IPR021109">
    <property type="entry name" value="Peptidase_aspartic_dom_sf"/>
</dbReference>
<protein>
    <submittedName>
        <fullName evidence="1">Retroviral-like aspartic protease</fullName>
    </submittedName>
</protein>
<keyword evidence="1" id="KW-0378">Hydrolase</keyword>
<dbReference type="AlphaFoldDB" id="A0A395W1W8"/>
<evidence type="ECO:0000313" key="1">
    <source>
        <dbReference type="EMBL" id="RGS88133.1"/>
    </source>
</evidence>
<reference evidence="1 2" key="1">
    <citation type="submission" date="2018-08" db="EMBL/GenBank/DDBJ databases">
        <title>A genome reference for cultivated species of the human gut microbiota.</title>
        <authorList>
            <person name="Zou Y."/>
            <person name="Xue W."/>
            <person name="Luo G."/>
        </authorList>
    </citation>
    <scope>NUCLEOTIDE SEQUENCE [LARGE SCALE GENOMIC DNA]</scope>
    <source>
        <strain evidence="1 2">AF20-9LB</strain>
    </source>
</reference>
<accession>A0A395W1W8</accession>
<dbReference type="GO" id="GO:0008233">
    <property type="term" value="F:peptidase activity"/>
    <property type="evidence" value="ECO:0007669"/>
    <property type="project" value="UniProtKB-KW"/>
</dbReference>
<organism evidence="1 2">
    <name type="scientific">Bacteroides ovatus</name>
    <dbReference type="NCBI Taxonomy" id="28116"/>
    <lineage>
        <taxon>Bacteria</taxon>
        <taxon>Pseudomonadati</taxon>
        <taxon>Bacteroidota</taxon>
        <taxon>Bacteroidia</taxon>
        <taxon>Bacteroidales</taxon>
        <taxon>Bacteroidaceae</taxon>
        <taxon>Bacteroides</taxon>
    </lineage>
</organism>
<dbReference type="SUPFAM" id="SSF50630">
    <property type="entry name" value="Acid proteases"/>
    <property type="match status" value="1"/>
</dbReference>
<dbReference type="GO" id="GO:0006508">
    <property type="term" value="P:proteolysis"/>
    <property type="evidence" value="ECO:0007669"/>
    <property type="project" value="UniProtKB-KW"/>
</dbReference>
<comment type="caution">
    <text evidence="1">The sequence shown here is derived from an EMBL/GenBank/DDBJ whole genome shotgun (WGS) entry which is preliminary data.</text>
</comment>
<keyword evidence="1" id="KW-0645">Protease</keyword>
<evidence type="ECO:0000313" key="2">
    <source>
        <dbReference type="Proteomes" id="UP000266492"/>
    </source>
</evidence>
<dbReference type="EMBL" id="QRVZ01000001">
    <property type="protein sequence ID" value="RGS88133.1"/>
    <property type="molecule type" value="Genomic_DNA"/>
</dbReference>
<name>A0A395W1W8_BACOV</name>
<proteinExistence type="predicted"/>
<dbReference type="Gene3D" id="2.40.70.10">
    <property type="entry name" value="Acid Proteases"/>
    <property type="match status" value="1"/>
</dbReference>
<dbReference type="Proteomes" id="UP000266492">
    <property type="component" value="Unassembled WGS sequence"/>
</dbReference>
<sequence>MEHISTPRRRDLSYGLTKVGLPIILARVKDKHLCFILDSGSTCSLIDSTVVEYFKDIVEPVGDYYISGIEGTKHKVDIVTLPFNFEGQIYKPKFCVSPLLDAFKSIEEESGIQVQGLLGTDFLLENKWILNFNKLRVTTQ</sequence>
<dbReference type="RefSeq" id="WP_118418185.1">
    <property type="nucleotide sequence ID" value="NZ_JAQDLI010000001.1"/>
</dbReference>